<dbReference type="InterPro" id="IPR001633">
    <property type="entry name" value="EAL_dom"/>
</dbReference>
<dbReference type="InterPro" id="IPR029787">
    <property type="entry name" value="Nucleotide_cyclase"/>
</dbReference>
<feature type="domain" description="GGDEF" evidence="5">
    <location>
        <begin position="840"/>
        <end position="973"/>
    </location>
</feature>
<dbReference type="PROSITE" id="PS50883">
    <property type="entry name" value="EAL"/>
    <property type="match status" value="1"/>
</dbReference>
<dbReference type="CDD" id="cd01949">
    <property type="entry name" value="GGDEF"/>
    <property type="match status" value="1"/>
</dbReference>
<feature type="transmembrane region" description="Helical" evidence="1">
    <location>
        <begin position="17"/>
        <end position="36"/>
    </location>
</feature>
<feature type="transmembrane region" description="Helical" evidence="1">
    <location>
        <begin position="109"/>
        <end position="130"/>
    </location>
</feature>
<keyword evidence="1" id="KW-1133">Transmembrane helix</keyword>
<keyword evidence="1" id="KW-0472">Membrane</keyword>
<dbReference type="InterPro" id="IPR013655">
    <property type="entry name" value="PAS_fold_3"/>
</dbReference>
<dbReference type="CDD" id="cd00130">
    <property type="entry name" value="PAS"/>
    <property type="match status" value="4"/>
</dbReference>
<organism evidence="6 7">
    <name type="scientific">Curvibacter cyanobacteriorum</name>
    <dbReference type="NCBI Taxonomy" id="3026422"/>
    <lineage>
        <taxon>Bacteria</taxon>
        <taxon>Pseudomonadati</taxon>
        <taxon>Pseudomonadota</taxon>
        <taxon>Betaproteobacteria</taxon>
        <taxon>Burkholderiales</taxon>
        <taxon>Comamonadaceae</taxon>
        <taxon>Curvibacter</taxon>
    </lineage>
</organism>
<dbReference type="Pfam" id="PF00563">
    <property type="entry name" value="EAL"/>
    <property type="match status" value="1"/>
</dbReference>
<evidence type="ECO:0000259" key="3">
    <source>
        <dbReference type="PROSITE" id="PS50113"/>
    </source>
</evidence>
<reference evidence="6 7" key="1">
    <citation type="submission" date="2023-02" db="EMBL/GenBank/DDBJ databases">
        <title>Bacterial whole genomic sequence of Curvibacter sp. HBC61.</title>
        <authorList>
            <person name="Le V."/>
            <person name="Ko S.-R."/>
            <person name="Ahn C.-Y."/>
            <person name="Oh H.-M."/>
        </authorList>
    </citation>
    <scope>NUCLEOTIDE SEQUENCE [LARGE SCALE GENOMIC DNA]</scope>
    <source>
        <strain evidence="6 7">HBC61</strain>
    </source>
</reference>
<dbReference type="InterPro" id="IPR043128">
    <property type="entry name" value="Rev_trsase/Diguanyl_cyclase"/>
</dbReference>
<dbReference type="InterPro" id="IPR035965">
    <property type="entry name" value="PAS-like_dom_sf"/>
</dbReference>
<dbReference type="SMART" id="SM00086">
    <property type="entry name" value="PAC"/>
    <property type="match status" value="5"/>
</dbReference>
<dbReference type="SMART" id="SM00267">
    <property type="entry name" value="GGDEF"/>
    <property type="match status" value="1"/>
</dbReference>
<name>A0ABT5MTJ1_9BURK</name>
<protein>
    <submittedName>
        <fullName evidence="6">EAL domain-containing protein</fullName>
    </submittedName>
</protein>
<dbReference type="CDD" id="cd01948">
    <property type="entry name" value="EAL"/>
    <property type="match status" value="1"/>
</dbReference>
<dbReference type="SUPFAM" id="SSF55073">
    <property type="entry name" value="Nucleotide cyclase"/>
    <property type="match status" value="1"/>
</dbReference>
<dbReference type="NCBIfam" id="TIGR00229">
    <property type="entry name" value="sensory_box"/>
    <property type="match status" value="4"/>
</dbReference>
<dbReference type="Gene3D" id="3.30.70.270">
    <property type="match status" value="1"/>
</dbReference>
<dbReference type="SUPFAM" id="SSF141868">
    <property type="entry name" value="EAL domain-like"/>
    <property type="match status" value="1"/>
</dbReference>
<dbReference type="PANTHER" id="PTHR44757">
    <property type="entry name" value="DIGUANYLATE CYCLASE DGCP"/>
    <property type="match status" value="1"/>
</dbReference>
<dbReference type="Proteomes" id="UP001528673">
    <property type="component" value="Unassembled WGS sequence"/>
</dbReference>
<dbReference type="NCBIfam" id="TIGR00254">
    <property type="entry name" value="GGDEF"/>
    <property type="match status" value="1"/>
</dbReference>
<dbReference type="Pfam" id="PF00990">
    <property type="entry name" value="GGDEF"/>
    <property type="match status" value="1"/>
</dbReference>
<accession>A0ABT5MTJ1</accession>
<feature type="transmembrane region" description="Helical" evidence="1">
    <location>
        <begin position="82"/>
        <end position="102"/>
    </location>
</feature>
<evidence type="ECO:0000313" key="7">
    <source>
        <dbReference type="Proteomes" id="UP001528673"/>
    </source>
</evidence>
<dbReference type="SUPFAM" id="SSF55785">
    <property type="entry name" value="PYP-like sensor domain (PAS domain)"/>
    <property type="match status" value="5"/>
</dbReference>
<comment type="caution">
    <text evidence="6">The sequence shown here is derived from an EMBL/GenBank/DDBJ whole genome shotgun (WGS) entry which is preliminary data.</text>
</comment>
<feature type="domain" description="PAC" evidence="3">
    <location>
        <begin position="502"/>
        <end position="553"/>
    </location>
</feature>
<dbReference type="PROSITE" id="PS50113">
    <property type="entry name" value="PAC"/>
    <property type="match status" value="3"/>
</dbReference>
<sequence>MLLPPQWLIAPHRRQRWLIALLLGVATTIAMFWAPVTGHDTEAALRPAYLSLAVFLLGRQIGLQAAILPAATALLLQLPHTWGHLATMGLVLVWSEVCRALYHRRNTRWQLWLSLVMLAAGVQVVVMLGHRLQWLGPLEGTNLWRFMASTLLLGICLELLLGRARYEVQLKSRESELLQVLDASGGGRWIWEPKDNKTTFQGHFYDQFDVKGPTGEDAWLTWQGLWHPEDIARLSALRDSVQQRENDNFEAEFRVRDRQGRWRWVLARGRVVERNAQGESLRVVGMHHDVTSGHEARDALLLSQTKFQTIYEALPDAAGITRVSDGTYIEVNPAFCRLIGRQRDEVIGRRSLDLNIWDSPQERAKLLQVFHEKGQVDSLPLLARSGDGRPIPGRISARQINMEGEPSFIFLFHDMSEHQAMQAQLVHVNALLQQAGRIARLGVWEDSPRREECYWSEVCYELHGRSPADGPPSDYCAEFVAPPYQARFRELMRRCVQSQRPFEEELEIIRSDGRQLWILAMAEPVLIGGAVQRVRGVIRDIDEAKRSLDRLRQSEERFARIFRAIPDPMGISRKSDGHYLDVNPAWEQTMGVPRAEALSGQSVVEMGLYTLAERTALVNAASEAGVLNAFEINFTPRDGQVRTALQSMQSIEMDGVECWLFGLKDITERKRAERLVQEREALLSLTIEAAALALWDLNMVTVEVTGDRHWRELRGLPAVQGDPPSEPWDDVVHPDDRQTAVAALARHQANPHQPFDVTLRLKHAEGGSRWVRNLGRVIAHSSKGAPLRMVGVALDVTRQREQEDQLQKMAHFDALTGLPNRVQLAQALDHAMQQARQTGGLLGVAYLDLDGFKPVNDRLGHGIGDQLLIEIARRLQGGVRPQDLVARLGGDEFVILLSNPGCLSDCETMLNRLMNRMAEPVMLEGEWLAVTASIGLTLFPQDDADADALLRHADQAMYLAKQAGRNRIQLFDAERERASREHHSRLDRLSTALAADEFCLFVQPKVDMLEGTLVGVEALARWQHPERGLLGPGEFLPQIEGSALEVPFGEWVLSHALTLQQQWLAQGLRVPLSLNISARHLQTPDFPERVRQLLTRCPDVPTALLEIEITESAALTDIHAVTATLTQLRNMGLSIAIDDFGTGYSSLTYLRQLPADALKIDRSFVSGMMTDIGDMAIVDGVIGLSRSFGLTLIAEGVETSAQGQRLLEMGCRLGQGYGIARPMPADALQAWARDWQAPAEWRLPQA</sequence>
<dbReference type="Pfam" id="PF08447">
    <property type="entry name" value="PAS_3"/>
    <property type="match status" value="3"/>
</dbReference>
<evidence type="ECO:0000256" key="1">
    <source>
        <dbReference type="SAM" id="Phobius"/>
    </source>
</evidence>
<feature type="transmembrane region" description="Helical" evidence="1">
    <location>
        <begin position="48"/>
        <end position="76"/>
    </location>
</feature>
<gene>
    <name evidence="6" type="ORF">PSQ40_02025</name>
</gene>
<feature type="domain" description="PAS" evidence="2">
    <location>
        <begin position="303"/>
        <end position="352"/>
    </location>
</feature>
<feature type="domain" description="EAL" evidence="4">
    <location>
        <begin position="982"/>
        <end position="1236"/>
    </location>
</feature>
<dbReference type="InterPro" id="IPR000700">
    <property type="entry name" value="PAS-assoc_C"/>
</dbReference>
<dbReference type="Gene3D" id="3.20.20.450">
    <property type="entry name" value="EAL domain"/>
    <property type="match status" value="1"/>
</dbReference>
<dbReference type="InterPro" id="IPR000160">
    <property type="entry name" value="GGDEF_dom"/>
</dbReference>
<evidence type="ECO:0000313" key="6">
    <source>
        <dbReference type="EMBL" id="MDD0837340.1"/>
    </source>
</evidence>
<dbReference type="PROSITE" id="PS50887">
    <property type="entry name" value="GGDEF"/>
    <property type="match status" value="1"/>
</dbReference>
<proteinExistence type="predicted"/>
<evidence type="ECO:0000259" key="2">
    <source>
        <dbReference type="PROSITE" id="PS50112"/>
    </source>
</evidence>
<dbReference type="SMART" id="SM00091">
    <property type="entry name" value="PAS"/>
    <property type="match status" value="4"/>
</dbReference>
<dbReference type="Pfam" id="PF13188">
    <property type="entry name" value="PAS_8"/>
    <property type="match status" value="1"/>
</dbReference>
<dbReference type="InterPro" id="IPR035919">
    <property type="entry name" value="EAL_sf"/>
</dbReference>
<dbReference type="Gene3D" id="3.30.450.20">
    <property type="entry name" value="PAS domain"/>
    <property type="match status" value="5"/>
</dbReference>
<dbReference type="SMART" id="SM00052">
    <property type="entry name" value="EAL"/>
    <property type="match status" value="1"/>
</dbReference>
<feature type="domain" description="PAC" evidence="3">
    <location>
        <begin position="249"/>
        <end position="302"/>
    </location>
</feature>
<keyword evidence="7" id="KW-1185">Reference proteome</keyword>
<dbReference type="InterPro" id="IPR000014">
    <property type="entry name" value="PAS"/>
</dbReference>
<keyword evidence="1" id="KW-0812">Transmembrane</keyword>
<evidence type="ECO:0000259" key="5">
    <source>
        <dbReference type="PROSITE" id="PS50887"/>
    </source>
</evidence>
<dbReference type="EMBL" id="JAQSIP010000001">
    <property type="protein sequence ID" value="MDD0837340.1"/>
    <property type="molecule type" value="Genomic_DNA"/>
</dbReference>
<dbReference type="PANTHER" id="PTHR44757:SF2">
    <property type="entry name" value="BIOFILM ARCHITECTURE MAINTENANCE PROTEIN MBAA"/>
    <property type="match status" value="1"/>
</dbReference>
<dbReference type="PROSITE" id="PS50112">
    <property type="entry name" value="PAS"/>
    <property type="match status" value="1"/>
</dbReference>
<dbReference type="Gene3D" id="2.10.70.100">
    <property type="match status" value="1"/>
</dbReference>
<dbReference type="InterPro" id="IPR052155">
    <property type="entry name" value="Biofilm_reg_signaling"/>
</dbReference>
<dbReference type="Pfam" id="PF13426">
    <property type="entry name" value="PAS_9"/>
    <property type="match status" value="1"/>
</dbReference>
<dbReference type="RefSeq" id="WP_273948351.1">
    <property type="nucleotide sequence ID" value="NZ_JAQSIP010000001.1"/>
</dbReference>
<evidence type="ECO:0000259" key="4">
    <source>
        <dbReference type="PROSITE" id="PS50883"/>
    </source>
</evidence>
<dbReference type="InterPro" id="IPR001610">
    <property type="entry name" value="PAC"/>
</dbReference>
<feature type="domain" description="PAC" evidence="3">
    <location>
        <begin position="755"/>
        <end position="808"/>
    </location>
</feature>